<comment type="subcellular location">
    <subcellularLocation>
        <location evidence="1">Nucleus</location>
    </subcellularLocation>
</comment>
<evidence type="ECO:0000256" key="6">
    <source>
        <dbReference type="ARBA" id="ARBA00023015"/>
    </source>
</evidence>
<dbReference type="PANTHER" id="PTHR26374:SF423">
    <property type="entry name" value="C2H2-TYPE DOMAIN-CONTAINING PROTEIN"/>
    <property type="match status" value="1"/>
</dbReference>
<dbReference type="RefSeq" id="XP_016444423.1">
    <property type="nucleotide sequence ID" value="XM_016588937.1"/>
</dbReference>
<keyword evidence="11" id="KW-1185">Reference proteome</keyword>
<accession>A0A1S3XWV5</accession>
<evidence type="ECO:0000256" key="2">
    <source>
        <dbReference type="ARBA" id="ARBA00022723"/>
    </source>
</evidence>
<evidence type="ECO:0000256" key="5">
    <source>
        <dbReference type="ARBA" id="ARBA00022833"/>
    </source>
</evidence>
<evidence type="ECO:0000256" key="4">
    <source>
        <dbReference type="ARBA" id="ARBA00022771"/>
    </source>
</evidence>
<evidence type="ECO:0000313" key="11">
    <source>
        <dbReference type="Proteomes" id="UP000790787"/>
    </source>
</evidence>
<dbReference type="InterPro" id="IPR036236">
    <property type="entry name" value="Znf_C2H2_sf"/>
</dbReference>
<dbReference type="SUPFAM" id="SSF57667">
    <property type="entry name" value="beta-beta-alpha zinc fingers"/>
    <property type="match status" value="1"/>
</dbReference>
<dbReference type="AlphaFoldDB" id="A0A1S3XWV5"/>
<keyword evidence="5" id="KW-0862">Zinc</keyword>
<evidence type="ECO:0000313" key="12">
    <source>
        <dbReference type="RefSeq" id="XP_016444423.1"/>
    </source>
</evidence>
<dbReference type="PROSITE" id="PS00028">
    <property type="entry name" value="ZINC_FINGER_C2H2_1"/>
    <property type="match status" value="2"/>
</dbReference>
<dbReference type="SMART" id="SM00355">
    <property type="entry name" value="ZnF_C2H2"/>
    <property type="match status" value="2"/>
</dbReference>
<dbReference type="KEGG" id="nta:107769700"/>
<dbReference type="InterPro" id="IPR013087">
    <property type="entry name" value="Znf_C2H2_type"/>
</dbReference>
<dbReference type="GO" id="GO:0005634">
    <property type="term" value="C:nucleus"/>
    <property type="evidence" value="ECO:0007669"/>
    <property type="project" value="UniProtKB-SubCell"/>
</dbReference>
<evidence type="ECO:0000259" key="10">
    <source>
        <dbReference type="PROSITE" id="PS50157"/>
    </source>
</evidence>
<dbReference type="OrthoDB" id="6077919at2759"/>
<evidence type="ECO:0000256" key="8">
    <source>
        <dbReference type="ARBA" id="ARBA00023242"/>
    </source>
</evidence>
<dbReference type="Proteomes" id="UP000790787">
    <property type="component" value="Chromosome 13"/>
</dbReference>
<reference evidence="12" key="2">
    <citation type="submission" date="2025-08" db="UniProtKB">
        <authorList>
            <consortium name="RefSeq"/>
        </authorList>
    </citation>
    <scope>IDENTIFICATION</scope>
    <source>
        <tissue evidence="12">Leaf</tissue>
    </source>
</reference>
<dbReference type="Pfam" id="PF13912">
    <property type="entry name" value="zf-C2H2_6"/>
    <property type="match status" value="2"/>
</dbReference>
<keyword evidence="4 9" id="KW-0863">Zinc-finger</keyword>
<evidence type="ECO:0000256" key="1">
    <source>
        <dbReference type="ARBA" id="ARBA00004123"/>
    </source>
</evidence>
<keyword evidence="8" id="KW-0539">Nucleus</keyword>
<evidence type="ECO:0000256" key="7">
    <source>
        <dbReference type="ARBA" id="ARBA00023163"/>
    </source>
</evidence>
<proteinExistence type="predicted"/>
<dbReference type="GeneID" id="107769700"/>
<evidence type="ECO:0000256" key="9">
    <source>
        <dbReference type="PROSITE-ProRule" id="PRU00042"/>
    </source>
</evidence>
<evidence type="ECO:0000256" key="3">
    <source>
        <dbReference type="ARBA" id="ARBA00022737"/>
    </source>
</evidence>
<keyword evidence="6" id="KW-0805">Transcription regulation</keyword>
<keyword evidence="3" id="KW-0677">Repeat</keyword>
<feature type="domain" description="C2H2-type" evidence="10">
    <location>
        <begin position="318"/>
        <end position="340"/>
    </location>
</feature>
<reference evidence="11" key="1">
    <citation type="journal article" date="2014" name="Nat. Commun.">
        <title>The tobacco genome sequence and its comparison with those of tomato and potato.</title>
        <authorList>
            <person name="Sierro N."/>
            <person name="Battey J.N."/>
            <person name="Ouadi S."/>
            <person name="Bakaher N."/>
            <person name="Bovet L."/>
            <person name="Willig A."/>
            <person name="Goepfert S."/>
            <person name="Peitsch M.C."/>
            <person name="Ivanov N.V."/>
        </authorList>
    </citation>
    <scope>NUCLEOTIDE SEQUENCE [LARGE SCALE GENOMIC DNA]</scope>
</reference>
<keyword evidence="2" id="KW-0479">Metal-binding</keyword>
<organism evidence="11 12">
    <name type="scientific">Nicotiana tabacum</name>
    <name type="common">Common tobacco</name>
    <dbReference type="NCBI Taxonomy" id="4097"/>
    <lineage>
        <taxon>Eukaryota</taxon>
        <taxon>Viridiplantae</taxon>
        <taxon>Streptophyta</taxon>
        <taxon>Embryophyta</taxon>
        <taxon>Tracheophyta</taxon>
        <taxon>Spermatophyta</taxon>
        <taxon>Magnoliopsida</taxon>
        <taxon>eudicotyledons</taxon>
        <taxon>Gunneridae</taxon>
        <taxon>Pentapetalae</taxon>
        <taxon>asterids</taxon>
        <taxon>lamiids</taxon>
        <taxon>Solanales</taxon>
        <taxon>Solanaceae</taxon>
        <taxon>Nicotianoideae</taxon>
        <taxon>Nicotianeae</taxon>
        <taxon>Nicotiana</taxon>
    </lineage>
</organism>
<name>A0A1S3XWV5_TOBAC</name>
<dbReference type="PROSITE" id="PS50157">
    <property type="entry name" value="ZINC_FINGER_C2H2_2"/>
    <property type="match status" value="2"/>
</dbReference>
<protein>
    <submittedName>
        <fullName evidence="12">GATA zinc finger domain-containing protein 15-like</fullName>
    </submittedName>
    <submittedName>
        <fullName evidence="12">Uncharacterized protein LOC107769700</fullName>
    </submittedName>
</protein>
<keyword evidence="7" id="KW-0804">Transcription</keyword>
<gene>
    <name evidence="12" type="primary">LOC107769700</name>
</gene>
<feature type="domain" description="C2H2-type" evidence="10">
    <location>
        <begin position="236"/>
        <end position="263"/>
    </location>
</feature>
<dbReference type="PANTHER" id="PTHR26374">
    <property type="entry name" value="ZINC FINGER PROTEIN ZAT5"/>
    <property type="match status" value="1"/>
</dbReference>
<dbReference type="PaxDb" id="4097-A0A1S3XWV5"/>
<sequence>MDALEEVDVGCPNKDLFHIVKGKRTKRLRLSGVPCNNNNTNNIEDGSDNEEGIACKNNNNNIEDGSGNGEGHVVACRNNYNNNIEDGKDNGEGITCKNNNNNIEDGNGNGEGIVAWKNNNNDIEDGSGNGEAVAYNNNTTNNNNDNNYSNRSSTNSAEIFINTFTDEEEETAESLILMSKLSDDHPRPPRFTLPPDNKVDFFNDNLRLYQTKFNSKRYIETSTNSANGTKAGIYVYECKTCNRTFPSFQALGGHRASHKKPKTILTTELSNKKSYFDFSDEDDYQELSPSTTTLYKNNKNVTKTLPNSSNKFSSPRIHECSYCGAEFTSGQALGGHMRRHRRGVNVYSPLHLSNLSPATSIDQEFGNNIVKKPRDGLSLDLNIPVSDDHIDPKFPVVSLNQQDQEQTQRQQLVDCHY</sequence>
<dbReference type="GO" id="GO:0008270">
    <property type="term" value="F:zinc ion binding"/>
    <property type="evidence" value="ECO:0007669"/>
    <property type="project" value="UniProtKB-KW"/>
</dbReference>
<dbReference type="STRING" id="4097.A0A1S3XWV5"/>
<dbReference type="Gene3D" id="3.30.160.60">
    <property type="entry name" value="Classic Zinc Finger"/>
    <property type="match status" value="1"/>
</dbReference>